<evidence type="ECO:0000313" key="7">
    <source>
        <dbReference type="EMBL" id="OIR06846.1"/>
    </source>
</evidence>
<dbReference type="PANTHER" id="PTHR30124:SF0">
    <property type="entry name" value="MEMBRANE-BOUND LYTIC MUREIN TRANSGLYCOSYLASE A"/>
    <property type="match status" value="1"/>
</dbReference>
<dbReference type="InterPro" id="IPR005300">
    <property type="entry name" value="MltA_B"/>
</dbReference>
<evidence type="ECO:0000256" key="1">
    <source>
        <dbReference type="ARBA" id="ARBA00001420"/>
    </source>
</evidence>
<dbReference type="PROSITE" id="PS51257">
    <property type="entry name" value="PROKAR_LIPOPROTEIN"/>
    <property type="match status" value="1"/>
</dbReference>
<dbReference type="GO" id="GO:0019867">
    <property type="term" value="C:outer membrane"/>
    <property type="evidence" value="ECO:0007669"/>
    <property type="project" value="InterPro"/>
</dbReference>
<dbReference type="CDD" id="cd14485">
    <property type="entry name" value="mltA_like_LT_A"/>
    <property type="match status" value="1"/>
</dbReference>
<dbReference type="Gene3D" id="2.40.240.50">
    <property type="entry name" value="Barwin-like endoglucanases"/>
    <property type="match status" value="1"/>
</dbReference>
<dbReference type="SMART" id="SM00925">
    <property type="entry name" value="MltA"/>
    <property type="match status" value="1"/>
</dbReference>
<dbReference type="GO" id="GO:0008933">
    <property type="term" value="F:peptidoglycan lytic transglycosylase activity"/>
    <property type="evidence" value="ECO:0007669"/>
    <property type="project" value="TreeGrafter"/>
</dbReference>
<dbReference type="GO" id="GO:0004553">
    <property type="term" value="F:hydrolase activity, hydrolyzing O-glycosyl compounds"/>
    <property type="evidence" value="ECO:0007669"/>
    <property type="project" value="InterPro"/>
</dbReference>
<accession>A0A1J5T3V9</accession>
<evidence type="ECO:0000256" key="2">
    <source>
        <dbReference type="ARBA" id="ARBA00012587"/>
    </source>
</evidence>
<dbReference type="InterPro" id="IPR010611">
    <property type="entry name" value="3D_dom"/>
</dbReference>
<dbReference type="Gene3D" id="2.40.40.10">
    <property type="entry name" value="RlpA-like domain"/>
    <property type="match status" value="1"/>
</dbReference>
<name>A0A1J5T3V9_9ZZZZ</name>
<dbReference type="Pfam" id="PF06725">
    <property type="entry name" value="3D"/>
    <property type="match status" value="1"/>
</dbReference>
<dbReference type="EC" id="4.2.2.n1" evidence="2"/>
<proteinExistence type="predicted"/>
<comment type="catalytic activity">
    <reaction evidence="1">
        <text>Exolytic cleavage of the (1-&gt;4)-beta-glycosidic linkage between N-acetylmuramic acid (MurNAc) and N-acetylglucosamine (GlcNAc) residues in peptidoglycan, from either the reducing or the non-reducing ends of the peptidoglycan chains, with concomitant formation of a 1,6-anhydrobond in the MurNAc residue.</text>
        <dbReference type="EC" id="4.2.2.n1"/>
    </reaction>
</comment>
<comment type="caution">
    <text evidence="7">The sequence shown here is derived from an EMBL/GenBank/DDBJ whole genome shotgun (WGS) entry which is preliminary data.</text>
</comment>
<dbReference type="InterPro" id="IPR026044">
    <property type="entry name" value="MltA"/>
</dbReference>
<dbReference type="GO" id="GO:0009253">
    <property type="term" value="P:peptidoglycan catabolic process"/>
    <property type="evidence" value="ECO:0007669"/>
    <property type="project" value="TreeGrafter"/>
</dbReference>
<keyword evidence="4" id="KW-0961">Cell wall biogenesis/degradation</keyword>
<evidence type="ECO:0000259" key="6">
    <source>
        <dbReference type="SMART" id="SM00925"/>
    </source>
</evidence>
<dbReference type="InterPro" id="IPR036908">
    <property type="entry name" value="RlpA-like_sf"/>
</dbReference>
<evidence type="ECO:0000256" key="3">
    <source>
        <dbReference type="ARBA" id="ARBA00023239"/>
    </source>
</evidence>
<evidence type="ECO:0000256" key="5">
    <source>
        <dbReference type="ARBA" id="ARBA00030918"/>
    </source>
</evidence>
<dbReference type="PIRSF" id="PIRSF019422">
    <property type="entry name" value="MltA"/>
    <property type="match status" value="1"/>
</dbReference>
<dbReference type="AlphaFoldDB" id="A0A1J5T3V9"/>
<organism evidence="7">
    <name type="scientific">mine drainage metagenome</name>
    <dbReference type="NCBI Taxonomy" id="410659"/>
    <lineage>
        <taxon>unclassified sequences</taxon>
        <taxon>metagenomes</taxon>
        <taxon>ecological metagenomes</taxon>
    </lineage>
</organism>
<dbReference type="PANTHER" id="PTHR30124">
    <property type="entry name" value="MEMBRANE-BOUND LYTIC MUREIN TRANSGLYCOSYLASE A"/>
    <property type="match status" value="1"/>
</dbReference>
<gene>
    <name evidence="7" type="primary">mltA_3</name>
    <name evidence="7" type="ORF">GALL_110950</name>
</gene>
<sequence>MSRIFVFLAILLLAGCAVQPPAPTLAPCPVCPAPGRPAPPAAPLVSATWEDLPGWGEDDLAPAFAAFLHSCDALEKREIWAQTCASARALENPAGSALSAWFEAQFQPWQLVNPDGNREGLVTGYYEPILRGSRTRKPPYLYPVQGVPADLIDVELGDLYPQLKHMRLRGRIEGRRLVPYFSREEWDQAQRTDSVLLWVDDAIDLFFMQIQGSGQVLLDDGSRVRVSYADQNGHPYRSIGRWLIDQGQLKPGQASMQGIKAWAEAHPRRQQQLLDANPSMVFFRELPFTGEGPPGALGVSLTPERSIAVDPRFTPLGAPVWLVTTYPDSERPLSRLMLAQDTGGAIRSPVRADFYWGSGDAAGDQAGKMHQKGLMWVLLPRAYIPK</sequence>
<keyword evidence="3 7" id="KW-0456">Lyase</keyword>
<dbReference type="Pfam" id="PF03562">
    <property type="entry name" value="MltA"/>
    <property type="match status" value="1"/>
</dbReference>
<dbReference type="EMBL" id="MLJW01000041">
    <property type="protein sequence ID" value="OIR06846.1"/>
    <property type="molecule type" value="Genomic_DNA"/>
</dbReference>
<feature type="domain" description="Lytic transglycosylase MltA" evidence="6">
    <location>
        <begin position="129"/>
        <end position="284"/>
    </location>
</feature>
<dbReference type="SUPFAM" id="SSF50685">
    <property type="entry name" value="Barwin-like endoglucanases"/>
    <property type="match status" value="1"/>
</dbReference>
<dbReference type="GO" id="GO:0009254">
    <property type="term" value="P:peptidoglycan turnover"/>
    <property type="evidence" value="ECO:0007669"/>
    <property type="project" value="InterPro"/>
</dbReference>
<evidence type="ECO:0000256" key="4">
    <source>
        <dbReference type="ARBA" id="ARBA00023316"/>
    </source>
</evidence>
<protein>
    <recommendedName>
        <fullName evidence="2">peptidoglycan lytic exotransglycosylase</fullName>
        <ecNumber evidence="2">4.2.2.n1</ecNumber>
    </recommendedName>
    <alternativeName>
        <fullName evidence="5">Murein hydrolase A</fullName>
    </alternativeName>
</protein>
<dbReference type="CDD" id="cd14668">
    <property type="entry name" value="mlta_B"/>
    <property type="match status" value="1"/>
</dbReference>
<reference evidence="7" key="1">
    <citation type="submission" date="2016-10" db="EMBL/GenBank/DDBJ databases">
        <title>Sequence of Gallionella enrichment culture.</title>
        <authorList>
            <person name="Poehlein A."/>
            <person name="Muehling M."/>
            <person name="Daniel R."/>
        </authorList>
    </citation>
    <scope>NUCLEOTIDE SEQUENCE</scope>
</reference>
<dbReference type="GO" id="GO:0071555">
    <property type="term" value="P:cell wall organization"/>
    <property type="evidence" value="ECO:0007669"/>
    <property type="project" value="UniProtKB-KW"/>
</dbReference>